<evidence type="ECO:0008006" key="3">
    <source>
        <dbReference type="Google" id="ProtNLM"/>
    </source>
</evidence>
<evidence type="ECO:0000313" key="1">
    <source>
        <dbReference type="EMBL" id="OXU32266.1"/>
    </source>
</evidence>
<comment type="caution">
    <text evidence="1">The sequence shown here is derived from an EMBL/GenBank/DDBJ whole genome shotgun (WGS) entry which is preliminary data.</text>
</comment>
<evidence type="ECO:0000313" key="2">
    <source>
        <dbReference type="Proteomes" id="UP000215335"/>
    </source>
</evidence>
<keyword evidence="2" id="KW-1185">Reference proteome</keyword>
<gene>
    <name evidence="1" type="ORF">TSAR_008087</name>
</gene>
<dbReference type="EMBL" id="NNAY01000003">
    <property type="protein sequence ID" value="OXU32266.1"/>
    <property type="molecule type" value="Genomic_DNA"/>
</dbReference>
<dbReference type="AlphaFoldDB" id="A0A232FNE0"/>
<proteinExistence type="predicted"/>
<sequence>MEQRSQTLLVRDREHKVTVVQTLWPEVDKKLTKDLLKYRKLLTSMIIGVVTGHCAVGVDLKRWGKTNDNFCRECYEEEETISHLLCHYPALQSKRRRIMGHSFLTELVEVAAKVNELPYLRSVNEP</sequence>
<organism evidence="1 2">
    <name type="scientific">Trichomalopsis sarcophagae</name>
    <dbReference type="NCBI Taxonomy" id="543379"/>
    <lineage>
        <taxon>Eukaryota</taxon>
        <taxon>Metazoa</taxon>
        <taxon>Ecdysozoa</taxon>
        <taxon>Arthropoda</taxon>
        <taxon>Hexapoda</taxon>
        <taxon>Insecta</taxon>
        <taxon>Pterygota</taxon>
        <taxon>Neoptera</taxon>
        <taxon>Endopterygota</taxon>
        <taxon>Hymenoptera</taxon>
        <taxon>Apocrita</taxon>
        <taxon>Proctotrupomorpha</taxon>
        <taxon>Chalcidoidea</taxon>
        <taxon>Pteromalidae</taxon>
        <taxon>Pteromalinae</taxon>
        <taxon>Trichomalopsis</taxon>
    </lineage>
</organism>
<dbReference type="Proteomes" id="UP000215335">
    <property type="component" value="Unassembled WGS sequence"/>
</dbReference>
<accession>A0A232FNE0</accession>
<reference evidence="1 2" key="1">
    <citation type="journal article" date="2017" name="Curr. Biol.">
        <title>The Evolution of Venom by Co-option of Single-Copy Genes.</title>
        <authorList>
            <person name="Martinson E.O."/>
            <person name="Mrinalini"/>
            <person name="Kelkar Y.D."/>
            <person name="Chang C.H."/>
            <person name="Werren J.H."/>
        </authorList>
    </citation>
    <scope>NUCLEOTIDE SEQUENCE [LARGE SCALE GENOMIC DNA]</scope>
    <source>
        <strain evidence="1 2">Alberta</strain>
        <tissue evidence="1">Whole body</tissue>
    </source>
</reference>
<protein>
    <recommendedName>
        <fullName evidence="3">Reverse transcriptase zinc-binding domain-containing protein</fullName>
    </recommendedName>
</protein>
<name>A0A232FNE0_9HYME</name>